<keyword evidence="2" id="KW-0560">Oxidoreductase</keyword>
<gene>
    <name evidence="4" type="ORF">SLS63_007603</name>
</gene>
<evidence type="ECO:0000256" key="1">
    <source>
        <dbReference type="ARBA" id="ARBA00022723"/>
    </source>
</evidence>
<sequence>MSGNGAKFSYDGVFAGAGRIPPDEGGGCVTEGPFKNLGIENIKKLMAKQQDFFVSPGDPAFYLHHGMIDRIWWIWQNQKLPSRLHEIAGGTTMGGFPPSKNGTLEDDIEYGVLGDKLKLKDALDTMAGPFCFIYV</sequence>
<dbReference type="PANTHER" id="PTHR11474">
    <property type="entry name" value="TYROSINASE FAMILY MEMBER"/>
    <property type="match status" value="1"/>
</dbReference>
<dbReference type="SUPFAM" id="SSF48056">
    <property type="entry name" value="Di-copper centre-containing domain"/>
    <property type="match status" value="1"/>
</dbReference>
<dbReference type="Pfam" id="PF00264">
    <property type="entry name" value="Tyrosinase"/>
    <property type="match status" value="1"/>
</dbReference>
<dbReference type="PROSITE" id="PS00498">
    <property type="entry name" value="TYROSINASE_2"/>
    <property type="match status" value="1"/>
</dbReference>
<dbReference type="Proteomes" id="UP001430848">
    <property type="component" value="Unassembled WGS sequence"/>
</dbReference>
<dbReference type="EMBL" id="JAKNSF020000043">
    <property type="protein sequence ID" value="KAK7726444.1"/>
    <property type="molecule type" value="Genomic_DNA"/>
</dbReference>
<dbReference type="InterPro" id="IPR050316">
    <property type="entry name" value="Tyrosinase/Hemocyanin"/>
</dbReference>
<evidence type="ECO:0000313" key="5">
    <source>
        <dbReference type="Proteomes" id="UP001430848"/>
    </source>
</evidence>
<dbReference type="InterPro" id="IPR008922">
    <property type="entry name" value="Di-copper_centre_dom_sf"/>
</dbReference>
<dbReference type="Gene3D" id="1.10.1280.10">
    <property type="entry name" value="Di-copper center containing domain from catechol oxidase"/>
    <property type="match status" value="1"/>
</dbReference>
<protein>
    <recommendedName>
        <fullName evidence="3">Tyrosinase copper-binding domain-containing protein</fullName>
    </recommendedName>
</protein>
<dbReference type="PANTHER" id="PTHR11474:SF125">
    <property type="entry name" value="N-ACETYL-6-HYDROXYTRYPTOPHAN OXIDASE IVOB-RELATED"/>
    <property type="match status" value="1"/>
</dbReference>
<comment type="caution">
    <text evidence="4">The sequence shown here is derived from an EMBL/GenBank/DDBJ whole genome shotgun (WGS) entry which is preliminary data.</text>
</comment>
<keyword evidence="5" id="KW-1185">Reference proteome</keyword>
<accession>A0ABR1P4X3</accession>
<feature type="domain" description="Tyrosinase copper-binding" evidence="3">
    <location>
        <begin position="58"/>
        <end position="69"/>
    </location>
</feature>
<keyword evidence="1" id="KW-0479">Metal-binding</keyword>
<evidence type="ECO:0000259" key="3">
    <source>
        <dbReference type="PROSITE" id="PS00498"/>
    </source>
</evidence>
<proteinExistence type="predicted"/>
<evidence type="ECO:0000313" key="4">
    <source>
        <dbReference type="EMBL" id="KAK7726444.1"/>
    </source>
</evidence>
<organism evidence="4 5">
    <name type="scientific">Diaporthe eres</name>
    <name type="common">Phomopsis oblonga</name>
    <dbReference type="NCBI Taxonomy" id="83184"/>
    <lineage>
        <taxon>Eukaryota</taxon>
        <taxon>Fungi</taxon>
        <taxon>Dikarya</taxon>
        <taxon>Ascomycota</taxon>
        <taxon>Pezizomycotina</taxon>
        <taxon>Sordariomycetes</taxon>
        <taxon>Sordariomycetidae</taxon>
        <taxon>Diaporthales</taxon>
        <taxon>Diaporthaceae</taxon>
        <taxon>Diaporthe</taxon>
        <taxon>Diaporthe eres species complex</taxon>
    </lineage>
</organism>
<evidence type="ECO:0000256" key="2">
    <source>
        <dbReference type="ARBA" id="ARBA00023002"/>
    </source>
</evidence>
<name>A0ABR1P4X3_DIAER</name>
<dbReference type="InterPro" id="IPR002227">
    <property type="entry name" value="Tyrosinase_Cu-bd"/>
</dbReference>
<reference evidence="4 5" key="1">
    <citation type="submission" date="2024-02" db="EMBL/GenBank/DDBJ databases">
        <title>De novo assembly and annotation of 12 fungi associated with fruit tree decline syndrome in Ontario, Canada.</title>
        <authorList>
            <person name="Sulman M."/>
            <person name="Ellouze W."/>
            <person name="Ilyukhin E."/>
        </authorList>
    </citation>
    <scope>NUCLEOTIDE SEQUENCE [LARGE SCALE GENOMIC DNA]</scope>
    <source>
        <strain evidence="4 5">M169</strain>
    </source>
</reference>